<dbReference type="InterPro" id="IPR021109">
    <property type="entry name" value="Peptidase_aspartic_dom_sf"/>
</dbReference>
<gene>
    <name evidence="1" type="ORF">BpHYR1_025165</name>
</gene>
<organism evidence="1 2">
    <name type="scientific">Brachionus plicatilis</name>
    <name type="common">Marine rotifer</name>
    <name type="synonym">Brachionus muelleri</name>
    <dbReference type="NCBI Taxonomy" id="10195"/>
    <lineage>
        <taxon>Eukaryota</taxon>
        <taxon>Metazoa</taxon>
        <taxon>Spiralia</taxon>
        <taxon>Gnathifera</taxon>
        <taxon>Rotifera</taxon>
        <taxon>Eurotatoria</taxon>
        <taxon>Monogononta</taxon>
        <taxon>Pseudotrocha</taxon>
        <taxon>Ploima</taxon>
        <taxon>Brachionidae</taxon>
        <taxon>Brachionus</taxon>
    </lineage>
</organism>
<comment type="caution">
    <text evidence="1">The sequence shown here is derived from an EMBL/GenBank/DDBJ whole genome shotgun (WGS) entry which is preliminary data.</text>
</comment>
<name>A0A3M7Q758_BRAPC</name>
<evidence type="ECO:0000313" key="2">
    <source>
        <dbReference type="Proteomes" id="UP000276133"/>
    </source>
</evidence>
<dbReference type="EMBL" id="REGN01007111">
    <property type="protein sequence ID" value="RNA07250.1"/>
    <property type="molecule type" value="Genomic_DNA"/>
</dbReference>
<dbReference type="Proteomes" id="UP000276133">
    <property type="component" value="Unassembled WGS sequence"/>
</dbReference>
<dbReference type="AlphaFoldDB" id="A0A3M7Q758"/>
<evidence type="ECO:0000313" key="1">
    <source>
        <dbReference type="EMBL" id="RNA07250.1"/>
    </source>
</evidence>
<proteinExistence type="predicted"/>
<keyword evidence="2" id="KW-1185">Reference proteome</keyword>
<sequence>MLIELLFKRAELLASIKKIKIEEDSFRNINQSKQSEEGAKSTLQEIATSSKTLKHEDVLQENVGFGLRETQIITFKVDDIPKLYGNDRDKVDEWIYLIETEARTQGIIRTTLKPADVQRGLRSELKSIKLTSNFEDNIMKFQIIANKIDKIDEFEFVWFFLEALDPRFRAELNDNNNNYKQYRNTRKVNMVEEVNNDSDNPKENPEYVYTCDTGNLLYISATKDGITLTMALDSGLNGETEALKLNIEGHVCEIEFLLIDHEDSDGLLGFDWFMRTGASLNPRERSLKFLGEVVYLEVSEKEYCNKVITENLTDENYPDDCFSEDLNNFNEDWPLESLTGKIELKPIDNLDAKWQTLPGIVKKQVKRVESQASHYMYDLKEDLIFYFDKKGCALIVPKPDLRTKIIEKSHFLGHFQKETTVKG</sequence>
<reference evidence="1 2" key="1">
    <citation type="journal article" date="2018" name="Sci. Rep.">
        <title>Genomic signatures of local adaptation to the degree of environmental predictability in rotifers.</title>
        <authorList>
            <person name="Franch-Gras L."/>
            <person name="Hahn C."/>
            <person name="Garcia-Roger E.M."/>
            <person name="Carmona M.J."/>
            <person name="Serra M."/>
            <person name="Gomez A."/>
        </authorList>
    </citation>
    <scope>NUCLEOTIDE SEQUENCE [LARGE SCALE GENOMIC DNA]</scope>
    <source>
        <strain evidence="1">HYR1</strain>
    </source>
</reference>
<protein>
    <submittedName>
        <fullName evidence="1">Uncharacterized protein</fullName>
    </submittedName>
</protein>
<dbReference type="OrthoDB" id="641991at2759"/>
<accession>A0A3M7Q758</accession>
<dbReference type="Gene3D" id="2.40.70.10">
    <property type="entry name" value="Acid Proteases"/>
    <property type="match status" value="1"/>
</dbReference>